<keyword evidence="1" id="KW-0732">Signal</keyword>
<dbReference type="Proteomes" id="UP000677082">
    <property type="component" value="Unassembled WGS sequence"/>
</dbReference>
<dbReference type="EMBL" id="BOQN01000098">
    <property type="protein sequence ID" value="GIM95715.1"/>
    <property type="molecule type" value="Genomic_DNA"/>
</dbReference>
<sequence length="269" mass="27236">MNTLRGTITSAALAGLLGFALTGCGTSTDSDTAGGTSTAAATTAPADPKTALIASLKELKTGNYALRVDSPETKVTGSVHVPSKSGALKMDVTSDGSSFTMELVGAAPDRWVRISSSDAAIQQLLGSDGKTWSHIDTSKVAKGGGLDIDVTNADLLGVEALLQGVTAVKGDARTIAGTIDATKVNADDGFLDDDAIKAMGAGASSLPFTATLDGQGRLTKLVIDAPKAGDTPAGKWAYTISGYGEQKAQTKPAGAIKEMSAKQLEMLNS</sequence>
<evidence type="ECO:0008006" key="4">
    <source>
        <dbReference type="Google" id="ProtNLM"/>
    </source>
</evidence>
<evidence type="ECO:0000256" key="1">
    <source>
        <dbReference type="SAM" id="SignalP"/>
    </source>
</evidence>
<evidence type="ECO:0000313" key="3">
    <source>
        <dbReference type="Proteomes" id="UP000677082"/>
    </source>
</evidence>
<reference evidence="2 3" key="1">
    <citation type="submission" date="2021-03" db="EMBL/GenBank/DDBJ databases">
        <title>Whole genome shotgun sequence of Actinoplanes toevensis NBRC 105298.</title>
        <authorList>
            <person name="Komaki H."/>
            <person name="Tamura T."/>
        </authorList>
    </citation>
    <scope>NUCLEOTIDE SEQUENCE [LARGE SCALE GENOMIC DNA]</scope>
    <source>
        <strain evidence="2 3">NBRC 105298</strain>
    </source>
</reference>
<dbReference type="RefSeq" id="WP_213011413.1">
    <property type="nucleotide sequence ID" value="NZ_BOQN01000098.1"/>
</dbReference>
<gene>
    <name evidence="2" type="ORF">Ato02nite_075080</name>
</gene>
<protein>
    <recommendedName>
        <fullName evidence="4">Lipoprotein</fullName>
    </recommendedName>
</protein>
<name>A0A919THN5_9ACTN</name>
<dbReference type="PROSITE" id="PS51257">
    <property type="entry name" value="PROKAR_LIPOPROTEIN"/>
    <property type="match status" value="1"/>
</dbReference>
<feature type="chain" id="PRO_5038524886" description="Lipoprotein" evidence="1">
    <location>
        <begin position="23"/>
        <end position="269"/>
    </location>
</feature>
<keyword evidence="3" id="KW-1185">Reference proteome</keyword>
<proteinExistence type="predicted"/>
<accession>A0A919THN5</accession>
<comment type="caution">
    <text evidence="2">The sequence shown here is derived from an EMBL/GenBank/DDBJ whole genome shotgun (WGS) entry which is preliminary data.</text>
</comment>
<organism evidence="2 3">
    <name type="scientific">Paractinoplanes toevensis</name>
    <dbReference type="NCBI Taxonomy" id="571911"/>
    <lineage>
        <taxon>Bacteria</taxon>
        <taxon>Bacillati</taxon>
        <taxon>Actinomycetota</taxon>
        <taxon>Actinomycetes</taxon>
        <taxon>Micromonosporales</taxon>
        <taxon>Micromonosporaceae</taxon>
        <taxon>Paractinoplanes</taxon>
    </lineage>
</organism>
<feature type="signal peptide" evidence="1">
    <location>
        <begin position="1"/>
        <end position="22"/>
    </location>
</feature>
<dbReference type="AlphaFoldDB" id="A0A919THN5"/>
<evidence type="ECO:0000313" key="2">
    <source>
        <dbReference type="EMBL" id="GIM95715.1"/>
    </source>
</evidence>